<evidence type="ECO:0000256" key="2">
    <source>
        <dbReference type="ARBA" id="ARBA00001946"/>
    </source>
</evidence>
<protein>
    <recommendedName>
        <fullName evidence="8">UBC core domain-containing protein</fullName>
    </recommendedName>
</protein>
<dbReference type="Gene3D" id="3.10.110.10">
    <property type="entry name" value="Ubiquitin Conjugating Enzyme"/>
    <property type="match status" value="1"/>
</dbReference>
<dbReference type="SMART" id="SM00212">
    <property type="entry name" value="UBCc"/>
    <property type="match status" value="1"/>
</dbReference>
<keyword evidence="10" id="KW-1185">Reference proteome</keyword>
<comment type="cofactor">
    <cofactor evidence="2">
        <name>Mg(2+)</name>
        <dbReference type="ChEBI" id="CHEBI:18420"/>
    </cofactor>
</comment>
<dbReference type="Proteomes" id="UP001620626">
    <property type="component" value="Unassembled WGS sequence"/>
</dbReference>
<evidence type="ECO:0000259" key="8">
    <source>
        <dbReference type="PROSITE" id="PS50127"/>
    </source>
</evidence>
<feature type="compositionally biased region" description="Basic and acidic residues" evidence="6">
    <location>
        <begin position="402"/>
        <end position="419"/>
    </location>
</feature>
<dbReference type="Gene3D" id="1.10.1410.10">
    <property type="match status" value="1"/>
</dbReference>
<evidence type="ECO:0000256" key="4">
    <source>
        <dbReference type="ARBA" id="ARBA00022723"/>
    </source>
</evidence>
<dbReference type="PANTHER" id="PTHR12271">
    <property type="entry name" value="POLY A POLYMERASE CID PAP -RELATED"/>
    <property type="match status" value="1"/>
</dbReference>
<feature type="domain" description="UBC core" evidence="8">
    <location>
        <begin position="70"/>
        <end position="222"/>
    </location>
</feature>
<dbReference type="InterPro" id="IPR043519">
    <property type="entry name" value="NT_sf"/>
</dbReference>
<dbReference type="EMBL" id="JBICBT010000411">
    <property type="protein sequence ID" value="KAL3114652.1"/>
    <property type="molecule type" value="Genomic_DNA"/>
</dbReference>
<dbReference type="SUPFAM" id="SSF54495">
    <property type="entry name" value="UBC-like"/>
    <property type="match status" value="1"/>
</dbReference>
<dbReference type="GO" id="GO:1990817">
    <property type="term" value="F:poly(A) RNA polymerase activity"/>
    <property type="evidence" value="ECO:0007669"/>
    <property type="project" value="UniProtKB-ARBA"/>
</dbReference>
<evidence type="ECO:0000256" key="1">
    <source>
        <dbReference type="ARBA" id="ARBA00001936"/>
    </source>
</evidence>
<evidence type="ECO:0000256" key="6">
    <source>
        <dbReference type="SAM" id="MobiDB-lite"/>
    </source>
</evidence>
<evidence type="ECO:0000256" key="5">
    <source>
        <dbReference type="ARBA" id="ARBA00022842"/>
    </source>
</evidence>
<sequence>MRFWLSRKNKGDDAVNDTDLELEFSNKSDDLENDNKVEGFFGDAEIRSLENAPHSQQQINGFLQISQEQRLFHYIFREFEAVAKNPIEGIYVTPGAESLLVWFGLLIVRTGIFYGGIFRFILTLPDNFPDSESLPVVQFEEPLFHPLVNSKTNCVDLSRYFPSGWQRDRNHIYQVIIATQSIFFSCHCDSTQAANPEAAILLKENRKKFVQMAHDTVRRSRTQVYAQPNSDDLNAIRFTPWDKAKMEPFRQYLLGRTELPMFKEPAEENDEEEEIAPAPKAAIVRTKKELMDTEDNEEDMDVSLPPPEWFDDDDDDWCASPQNEKNALVSRVKALPFVHRKRRRENTANALAEGKPKTKRKKKLMTKKKRVVETQQKAVEGEEGTAAGEVSDGEDLETALPVERKNVAKRGDAAERTQNGDEGGWASDNDLVVLFETAPTAVVSAHKLIVNGRQNCVKRELFNGTDATWPPKRDTLGRDIGMPSPMTSKYGVVSNAERRIMKAISGCRNQFPKEFNEFNKLIWTHLTTNLQNDHTFTWKMRVRLMLHNQIRLMFPNSHLLVVGSTVNGCGAYNSDIDLCLGIPCPIDHFNTTKGYAGKHLRKVRRVLNALDIVRHVEYIPAKVPILKMNFAHPYSTLEADINVNNFAGVYNSFLLHNYSRIDDRFPAICLLVKHWAKVKGISDASGGYLNSYSLILMVLHFLQCGVDPPVLPNLQQLYPDLFSLRRPFTDLVYFEDLPTPLPEIQQNDRTVGELLIAFFDYFNRFDFNRYAISVRRGCVFPRTELPPNTERFRLFIEEPFDHQNTARCVTNDDQWMIILDTIGKAAKALSPNSKQVLVFSMTSANGSNMSEEIMQMVRPAIERMDEQVKNTRKSQLFLANHIDQTSEKLKNLVDEQLLPYDLDAYVRKLDESRKRINGIGQKLQILQNRMGQLQRGIARETFKQKQ</sequence>
<dbReference type="Pfam" id="PF22600">
    <property type="entry name" value="MTPAP-like_central"/>
    <property type="match status" value="1"/>
</dbReference>
<dbReference type="PANTHER" id="PTHR12271:SF117">
    <property type="entry name" value="PAP-ASSOCIATED DOMAIN-CONTAINING PROTEIN"/>
    <property type="match status" value="1"/>
</dbReference>
<accession>A0ABD2LHE8</accession>
<evidence type="ECO:0000313" key="9">
    <source>
        <dbReference type="EMBL" id="KAL3114652.1"/>
    </source>
</evidence>
<dbReference type="InterPro" id="IPR002058">
    <property type="entry name" value="PAP_assoc"/>
</dbReference>
<feature type="region of interest" description="Disordered" evidence="6">
    <location>
        <begin position="338"/>
        <end position="424"/>
    </location>
</feature>
<dbReference type="InterPro" id="IPR054708">
    <property type="entry name" value="MTPAP-like_central"/>
</dbReference>
<dbReference type="PROSITE" id="PS50127">
    <property type="entry name" value="UBC_2"/>
    <property type="match status" value="1"/>
</dbReference>
<keyword evidence="3" id="KW-0808">Transferase</keyword>
<dbReference type="InterPro" id="IPR016135">
    <property type="entry name" value="UBQ-conjugating_enzyme/RWD"/>
</dbReference>
<dbReference type="InterPro" id="IPR000608">
    <property type="entry name" value="UBC"/>
</dbReference>
<feature type="compositionally biased region" description="Basic residues" evidence="6">
    <location>
        <begin position="357"/>
        <end position="370"/>
    </location>
</feature>
<dbReference type="Pfam" id="PF03828">
    <property type="entry name" value="PAP_assoc"/>
    <property type="match status" value="1"/>
</dbReference>
<dbReference type="Gene3D" id="3.30.460.10">
    <property type="entry name" value="Beta Polymerase, domain 2"/>
    <property type="match status" value="1"/>
</dbReference>
<organism evidence="9 10">
    <name type="scientific">Heterodera trifolii</name>
    <dbReference type="NCBI Taxonomy" id="157864"/>
    <lineage>
        <taxon>Eukaryota</taxon>
        <taxon>Metazoa</taxon>
        <taxon>Ecdysozoa</taxon>
        <taxon>Nematoda</taxon>
        <taxon>Chromadorea</taxon>
        <taxon>Rhabditida</taxon>
        <taxon>Tylenchina</taxon>
        <taxon>Tylenchomorpha</taxon>
        <taxon>Tylenchoidea</taxon>
        <taxon>Heteroderidae</taxon>
        <taxon>Heteroderinae</taxon>
        <taxon>Heterodera</taxon>
    </lineage>
</organism>
<keyword evidence="7" id="KW-1133">Transmembrane helix</keyword>
<dbReference type="CDD" id="cd05402">
    <property type="entry name" value="NT_PAP_TUTase"/>
    <property type="match status" value="1"/>
</dbReference>
<keyword evidence="5" id="KW-0460">Magnesium</keyword>
<keyword evidence="7" id="KW-0812">Transmembrane</keyword>
<keyword evidence="7" id="KW-0472">Membrane</keyword>
<dbReference type="SUPFAM" id="SSF81631">
    <property type="entry name" value="PAP/OAS1 substrate-binding domain"/>
    <property type="match status" value="1"/>
</dbReference>
<dbReference type="InterPro" id="IPR028119">
    <property type="entry name" value="Snapin/Pallidin/Snn1"/>
</dbReference>
<dbReference type="SUPFAM" id="SSF81301">
    <property type="entry name" value="Nucleotidyltransferase"/>
    <property type="match status" value="1"/>
</dbReference>
<dbReference type="Pfam" id="PF00179">
    <property type="entry name" value="UQ_con"/>
    <property type="match status" value="1"/>
</dbReference>
<dbReference type="GO" id="GO:0046872">
    <property type="term" value="F:metal ion binding"/>
    <property type="evidence" value="ECO:0007669"/>
    <property type="project" value="UniProtKB-KW"/>
</dbReference>
<comment type="caution">
    <text evidence="9">The sequence shown here is derived from an EMBL/GenBank/DDBJ whole genome shotgun (WGS) entry which is preliminary data.</text>
</comment>
<evidence type="ECO:0000256" key="3">
    <source>
        <dbReference type="ARBA" id="ARBA00022679"/>
    </source>
</evidence>
<feature type="transmembrane region" description="Helical" evidence="7">
    <location>
        <begin position="99"/>
        <end position="122"/>
    </location>
</feature>
<keyword evidence="4" id="KW-0479">Metal-binding</keyword>
<evidence type="ECO:0000256" key="7">
    <source>
        <dbReference type="SAM" id="Phobius"/>
    </source>
</evidence>
<dbReference type="CDD" id="cd23814">
    <property type="entry name" value="UEV_AKTIP"/>
    <property type="match status" value="1"/>
</dbReference>
<comment type="cofactor">
    <cofactor evidence="1">
        <name>Mn(2+)</name>
        <dbReference type="ChEBI" id="CHEBI:29035"/>
    </cofactor>
</comment>
<name>A0ABD2LHE8_9BILA</name>
<dbReference type="AlphaFoldDB" id="A0ABD2LHE8"/>
<proteinExistence type="predicted"/>
<gene>
    <name evidence="9" type="ORF">niasHT_016283</name>
</gene>
<evidence type="ECO:0000313" key="10">
    <source>
        <dbReference type="Proteomes" id="UP001620626"/>
    </source>
</evidence>
<dbReference type="Pfam" id="PF14712">
    <property type="entry name" value="Snapin_Pallidin"/>
    <property type="match status" value="1"/>
</dbReference>
<reference evidence="9 10" key="1">
    <citation type="submission" date="2024-10" db="EMBL/GenBank/DDBJ databases">
        <authorList>
            <person name="Kim D."/>
        </authorList>
    </citation>
    <scope>NUCLEOTIDE SEQUENCE [LARGE SCALE GENOMIC DNA]</scope>
    <source>
        <strain evidence="9">BH-2024</strain>
    </source>
</reference>